<dbReference type="EMBL" id="FNLF01000002">
    <property type="protein sequence ID" value="SDR21007.1"/>
    <property type="molecule type" value="Genomic_DNA"/>
</dbReference>
<keyword evidence="2" id="KW-0255">Endonuclease</keyword>
<evidence type="ECO:0000259" key="1">
    <source>
        <dbReference type="Pfam" id="PF04480"/>
    </source>
</evidence>
<dbReference type="Gene3D" id="3.40.960.10">
    <property type="entry name" value="VSR Endonuclease"/>
    <property type="match status" value="1"/>
</dbReference>
<evidence type="ECO:0000313" key="2">
    <source>
        <dbReference type="EMBL" id="SDR21007.1"/>
    </source>
</evidence>
<dbReference type="STRING" id="47312.SAMN04489765_3857"/>
<dbReference type="InterPro" id="IPR007569">
    <property type="entry name" value="DUF559"/>
</dbReference>
<dbReference type="OrthoDB" id="4701311at2"/>
<evidence type="ECO:0000313" key="3">
    <source>
        <dbReference type="Proteomes" id="UP000183053"/>
    </source>
</evidence>
<keyword evidence="2" id="KW-0540">Nuclease</keyword>
<keyword evidence="3" id="KW-1185">Reference proteome</keyword>
<protein>
    <submittedName>
        <fullName evidence="2">Very-short-patch-repair endonuclease</fullName>
    </submittedName>
</protein>
<organism evidence="2 3">
    <name type="scientific">Tsukamurella pulmonis</name>
    <dbReference type="NCBI Taxonomy" id="47312"/>
    <lineage>
        <taxon>Bacteria</taxon>
        <taxon>Bacillati</taxon>
        <taxon>Actinomycetota</taxon>
        <taxon>Actinomycetes</taxon>
        <taxon>Mycobacteriales</taxon>
        <taxon>Tsukamurellaceae</taxon>
        <taxon>Tsukamurella</taxon>
    </lineage>
</organism>
<dbReference type="SUPFAM" id="SSF52980">
    <property type="entry name" value="Restriction endonuclease-like"/>
    <property type="match status" value="1"/>
</dbReference>
<dbReference type="AlphaFoldDB" id="A0A1H1H6D7"/>
<dbReference type="GO" id="GO:0004519">
    <property type="term" value="F:endonuclease activity"/>
    <property type="evidence" value="ECO:0007669"/>
    <property type="project" value="UniProtKB-KW"/>
</dbReference>
<dbReference type="InterPro" id="IPR011335">
    <property type="entry name" value="Restrct_endonuc-II-like"/>
</dbReference>
<name>A0A1H1H6D7_9ACTN</name>
<sequence>MNTIEIIERMARADGGVVSRRALLRNGADAAEIEKLRSSGTITGIRPGWYAVSAARPVVVAAVTAGAAVTCVSALSFHSGVWLPPGRAATHLRWPRHLVKQRTHRRCRAFRTLPAPIRAVDPLPLALLCAANCLPDEEMVAVLDSVLRRADPMSVDDLQELFAGAPQRISRLLGLLDPAAESGTESITRYRLHCLGIRVRSQVRLPWGRVDLLVGDKLVIECDSEDFHGGSRRRADLRRDRIAVRGDYRVMRIDYQDVMSDWAAVREDILDIVRTDRHLGRTRRFGTEIASEPESGFGAA</sequence>
<dbReference type="Proteomes" id="UP000183053">
    <property type="component" value="Unassembled WGS sequence"/>
</dbReference>
<gene>
    <name evidence="2" type="ORF">SAMN04489765_3857</name>
</gene>
<proteinExistence type="predicted"/>
<reference evidence="3" key="1">
    <citation type="submission" date="2016-10" db="EMBL/GenBank/DDBJ databases">
        <authorList>
            <person name="Varghese N."/>
            <person name="Submissions S."/>
        </authorList>
    </citation>
    <scope>NUCLEOTIDE SEQUENCE [LARGE SCALE GENOMIC DNA]</scope>
    <source>
        <strain evidence="3">DSM 44142</strain>
    </source>
</reference>
<feature type="domain" description="DUF559" evidence="1">
    <location>
        <begin position="196"/>
        <end position="273"/>
    </location>
</feature>
<dbReference type="Pfam" id="PF04480">
    <property type="entry name" value="DUF559"/>
    <property type="match status" value="1"/>
</dbReference>
<accession>A0A1H1H6D7</accession>
<keyword evidence="2" id="KW-0378">Hydrolase</keyword>
<dbReference type="RefSeq" id="WP_068564601.1">
    <property type="nucleotide sequence ID" value="NZ_FNLF01000002.1"/>
</dbReference>